<gene>
    <name evidence="1" type="ORF">KL86DES1_20361</name>
</gene>
<sequence>MTGRSRSESLEDALWGRDTFAKGSPPRLHPLKLFLGHLTLEILAYGRQTHAWSDVPWMLPQTALLGCMKTSKCEVQRSSALRHHEILKTVCYRVFLKGFFDKGPVFKTGPLSL</sequence>
<organism evidence="1">
    <name type="scientific">uncultured Desulfovibrio sp</name>
    <dbReference type="NCBI Taxonomy" id="167968"/>
    <lineage>
        <taxon>Bacteria</taxon>
        <taxon>Pseudomonadati</taxon>
        <taxon>Thermodesulfobacteriota</taxon>
        <taxon>Desulfovibrionia</taxon>
        <taxon>Desulfovibrionales</taxon>
        <taxon>Desulfovibrionaceae</taxon>
        <taxon>Desulfovibrio</taxon>
        <taxon>environmental samples</taxon>
    </lineage>
</organism>
<name>A0A212L397_9BACT</name>
<proteinExistence type="predicted"/>
<reference evidence="1" key="1">
    <citation type="submission" date="2016-08" db="EMBL/GenBank/DDBJ databases">
        <authorList>
            <person name="Seilhamer J.J."/>
        </authorList>
    </citation>
    <scope>NUCLEOTIDE SEQUENCE</scope>
    <source>
        <strain evidence="1">86-1</strain>
    </source>
</reference>
<dbReference type="EMBL" id="FMJC01000002">
    <property type="protein sequence ID" value="SCM72042.1"/>
    <property type="molecule type" value="Genomic_DNA"/>
</dbReference>
<dbReference type="AlphaFoldDB" id="A0A212L397"/>
<accession>A0A212L397</accession>
<protein>
    <submittedName>
        <fullName evidence="1">Uncharacterized protein</fullName>
    </submittedName>
</protein>
<evidence type="ECO:0000313" key="1">
    <source>
        <dbReference type="EMBL" id="SCM72042.1"/>
    </source>
</evidence>